<feature type="region of interest" description="Disordered" evidence="1">
    <location>
        <begin position="1"/>
        <end position="23"/>
    </location>
</feature>
<dbReference type="Proteomes" id="UP000032180">
    <property type="component" value="Chromosome 8"/>
</dbReference>
<accession>A0A0D9X851</accession>
<evidence type="ECO:0000313" key="2">
    <source>
        <dbReference type="EnsemblPlants" id="LPERR08G12900.1"/>
    </source>
</evidence>
<dbReference type="Gramene" id="LPERR08G12900.1">
    <property type="protein sequence ID" value="LPERR08G12900.1"/>
    <property type="gene ID" value="LPERR08G12900"/>
</dbReference>
<reference evidence="3" key="2">
    <citation type="submission" date="2013-12" db="EMBL/GenBank/DDBJ databases">
        <authorList>
            <person name="Yu Y."/>
            <person name="Lee S."/>
            <person name="de Baynast K."/>
            <person name="Wissotski M."/>
            <person name="Liu L."/>
            <person name="Talag J."/>
            <person name="Goicoechea J."/>
            <person name="Angelova A."/>
            <person name="Jetty R."/>
            <person name="Kudrna D."/>
            <person name="Golser W."/>
            <person name="Rivera L."/>
            <person name="Zhang J."/>
            <person name="Wing R."/>
        </authorList>
    </citation>
    <scope>NUCLEOTIDE SEQUENCE</scope>
</reference>
<evidence type="ECO:0000313" key="3">
    <source>
        <dbReference type="Proteomes" id="UP000032180"/>
    </source>
</evidence>
<sequence>MALFQFGRAKTTRPPPSPPATPQSAVAAALFGPYLHSSSMIYALLQESVPLPLPSPWHGDQAVPQSSPPGVLVLAIAATSVTPQRTLRPVDLYSPPCTASMNLLEHDCSTVFVIDCAKYL</sequence>
<proteinExistence type="predicted"/>
<reference evidence="2 3" key="1">
    <citation type="submission" date="2012-08" db="EMBL/GenBank/DDBJ databases">
        <title>Oryza genome evolution.</title>
        <authorList>
            <person name="Wing R.A."/>
        </authorList>
    </citation>
    <scope>NUCLEOTIDE SEQUENCE</scope>
</reference>
<organism evidence="2 3">
    <name type="scientific">Leersia perrieri</name>
    <dbReference type="NCBI Taxonomy" id="77586"/>
    <lineage>
        <taxon>Eukaryota</taxon>
        <taxon>Viridiplantae</taxon>
        <taxon>Streptophyta</taxon>
        <taxon>Embryophyta</taxon>
        <taxon>Tracheophyta</taxon>
        <taxon>Spermatophyta</taxon>
        <taxon>Magnoliopsida</taxon>
        <taxon>Liliopsida</taxon>
        <taxon>Poales</taxon>
        <taxon>Poaceae</taxon>
        <taxon>BOP clade</taxon>
        <taxon>Oryzoideae</taxon>
        <taxon>Oryzeae</taxon>
        <taxon>Oryzinae</taxon>
        <taxon>Leersia</taxon>
    </lineage>
</organism>
<dbReference type="AlphaFoldDB" id="A0A0D9X851"/>
<dbReference type="EnsemblPlants" id="LPERR08G12900.1">
    <property type="protein sequence ID" value="LPERR08G12900.1"/>
    <property type="gene ID" value="LPERR08G12900"/>
</dbReference>
<keyword evidence="3" id="KW-1185">Reference proteome</keyword>
<reference evidence="2" key="3">
    <citation type="submission" date="2015-04" db="UniProtKB">
        <authorList>
            <consortium name="EnsemblPlants"/>
        </authorList>
    </citation>
    <scope>IDENTIFICATION</scope>
</reference>
<evidence type="ECO:0000256" key="1">
    <source>
        <dbReference type="SAM" id="MobiDB-lite"/>
    </source>
</evidence>
<protein>
    <submittedName>
        <fullName evidence="2">Uncharacterized protein</fullName>
    </submittedName>
</protein>
<dbReference type="HOGENOM" id="CLU_2053037_0_0_1"/>
<name>A0A0D9X851_9ORYZ</name>